<dbReference type="InterPro" id="IPR012259">
    <property type="entry name" value="DHFR"/>
</dbReference>
<dbReference type="InterPro" id="IPR001796">
    <property type="entry name" value="DHFR_dom"/>
</dbReference>
<evidence type="ECO:0000313" key="11">
    <source>
        <dbReference type="EMBL" id="MBP5857333.1"/>
    </source>
</evidence>
<name>A0A8J7SIW8_9PROT</name>
<comment type="caution">
    <text evidence="11">The sequence shown here is derived from an EMBL/GenBank/DDBJ whole genome shotgun (WGS) entry which is preliminary data.</text>
</comment>
<dbReference type="PROSITE" id="PS00075">
    <property type="entry name" value="DHFR_1"/>
    <property type="match status" value="1"/>
</dbReference>
<accession>A0A8J7SIW8</accession>
<dbReference type="PROSITE" id="PS51330">
    <property type="entry name" value="DHFR_2"/>
    <property type="match status" value="1"/>
</dbReference>
<dbReference type="FunFam" id="3.40.430.10:FF:000001">
    <property type="entry name" value="Dihydrofolate reductase"/>
    <property type="match status" value="1"/>
</dbReference>
<feature type="domain" description="DHFR" evidence="10">
    <location>
        <begin position="10"/>
        <end position="176"/>
    </location>
</feature>
<proteinExistence type="inferred from homology"/>
<dbReference type="UniPathway" id="UPA00077">
    <property type="reaction ID" value="UER00158"/>
</dbReference>
<dbReference type="Gene3D" id="3.40.430.10">
    <property type="entry name" value="Dihydrofolate Reductase, subunit A"/>
    <property type="match status" value="1"/>
</dbReference>
<evidence type="ECO:0000256" key="7">
    <source>
        <dbReference type="ARBA" id="ARBA00025067"/>
    </source>
</evidence>
<comment type="catalytic activity">
    <reaction evidence="8">
        <text>(6S)-5,6,7,8-tetrahydrofolate + NADP(+) = 7,8-dihydrofolate + NADPH + H(+)</text>
        <dbReference type="Rhea" id="RHEA:15009"/>
        <dbReference type="ChEBI" id="CHEBI:15378"/>
        <dbReference type="ChEBI" id="CHEBI:57451"/>
        <dbReference type="ChEBI" id="CHEBI:57453"/>
        <dbReference type="ChEBI" id="CHEBI:57783"/>
        <dbReference type="ChEBI" id="CHEBI:58349"/>
        <dbReference type="EC" id="1.5.1.3"/>
    </reaction>
</comment>
<keyword evidence="4 8" id="KW-0554">One-carbon metabolism</keyword>
<dbReference type="GO" id="GO:0004146">
    <property type="term" value="F:dihydrofolate reductase activity"/>
    <property type="evidence" value="ECO:0007669"/>
    <property type="project" value="UniProtKB-EC"/>
</dbReference>
<dbReference type="InterPro" id="IPR017925">
    <property type="entry name" value="DHFR_CS"/>
</dbReference>
<evidence type="ECO:0000313" key="12">
    <source>
        <dbReference type="Proteomes" id="UP000672602"/>
    </source>
</evidence>
<reference evidence="11" key="1">
    <citation type="submission" date="2021-04" db="EMBL/GenBank/DDBJ databases">
        <authorList>
            <person name="Zhang D.-C."/>
        </authorList>
    </citation>
    <scope>NUCLEOTIDE SEQUENCE</scope>
    <source>
        <strain evidence="11">CGMCC 1.15697</strain>
    </source>
</reference>
<evidence type="ECO:0000256" key="9">
    <source>
        <dbReference type="RuleBase" id="RU004474"/>
    </source>
</evidence>
<dbReference type="EC" id="1.5.1.3" evidence="3 8"/>
<evidence type="ECO:0000256" key="4">
    <source>
        <dbReference type="ARBA" id="ARBA00022563"/>
    </source>
</evidence>
<keyword evidence="12" id="KW-1185">Reference proteome</keyword>
<organism evidence="11 12">
    <name type="scientific">Marivibrio halodurans</name>
    <dbReference type="NCBI Taxonomy" id="2039722"/>
    <lineage>
        <taxon>Bacteria</taxon>
        <taxon>Pseudomonadati</taxon>
        <taxon>Pseudomonadota</taxon>
        <taxon>Alphaproteobacteria</taxon>
        <taxon>Rhodospirillales</taxon>
        <taxon>Rhodospirillaceae</taxon>
        <taxon>Marivibrio</taxon>
    </lineage>
</organism>
<sequence length="182" mass="19851">MTHDASLEHPVALVVAVADNGVIGADGGLPWRLPEDLKYFKAVTMGKPIVMGRKTWDSLPRRPLPGRPNLVVTRQRDFMAEGAEIFTDIDAALARADAHASAAGLDDPEISVIGGAEIFRMTLPRAERLYLTEVHAHPEGDAFFPDFDRNAWRETARDDRPAAGDNPAHSFTRLARVGADGM</sequence>
<dbReference type="GO" id="GO:0046452">
    <property type="term" value="P:dihydrofolate metabolic process"/>
    <property type="evidence" value="ECO:0007669"/>
    <property type="project" value="TreeGrafter"/>
</dbReference>
<dbReference type="PANTHER" id="PTHR48069">
    <property type="entry name" value="DIHYDROFOLATE REDUCTASE"/>
    <property type="match status" value="1"/>
</dbReference>
<evidence type="ECO:0000256" key="3">
    <source>
        <dbReference type="ARBA" id="ARBA00012856"/>
    </source>
</evidence>
<evidence type="ECO:0000256" key="6">
    <source>
        <dbReference type="ARBA" id="ARBA00023002"/>
    </source>
</evidence>
<protein>
    <recommendedName>
        <fullName evidence="3 8">Dihydrofolate reductase</fullName>
        <ecNumber evidence="3 8">1.5.1.3</ecNumber>
    </recommendedName>
</protein>
<dbReference type="PIRSF" id="PIRSF000194">
    <property type="entry name" value="DHFR"/>
    <property type="match status" value="1"/>
</dbReference>
<evidence type="ECO:0000256" key="8">
    <source>
        <dbReference type="PIRNR" id="PIRNR000194"/>
    </source>
</evidence>
<dbReference type="GO" id="GO:0046654">
    <property type="term" value="P:tetrahydrofolate biosynthetic process"/>
    <property type="evidence" value="ECO:0007669"/>
    <property type="project" value="UniProtKB-UniPathway"/>
</dbReference>
<dbReference type="Pfam" id="PF00186">
    <property type="entry name" value="DHFR_1"/>
    <property type="match status" value="1"/>
</dbReference>
<evidence type="ECO:0000256" key="1">
    <source>
        <dbReference type="ARBA" id="ARBA00004903"/>
    </source>
</evidence>
<dbReference type="GO" id="GO:0046655">
    <property type="term" value="P:folic acid metabolic process"/>
    <property type="evidence" value="ECO:0007669"/>
    <property type="project" value="TreeGrafter"/>
</dbReference>
<comment type="similarity">
    <text evidence="2 8 9">Belongs to the dihydrofolate reductase family.</text>
</comment>
<dbReference type="CDD" id="cd00209">
    <property type="entry name" value="DHFR"/>
    <property type="match status" value="1"/>
</dbReference>
<dbReference type="GO" id="GO:0005829">
    <property type="term" value="C:cytosol"/>
    <property type="evidence" value="ECO:0007669"/>
    <property type="project" value="TreeGrafter"/>
</dbReference>
<dbReference type="SUPFAM" id="SSF53597">
    <property type="entry name" value="Dihydrofolate reductase-like"/>
    <property type="match status" value="1"/>
</dbReference>
<evidence type="ECO:0000256" key="2">
    <source>
        <dbReference type="ARBA" id="ARBA00009539"/>
    </source>
</evidence>
<dbReference type="AlphaFoldDB" id="A0A8J7SIW8"/>
<dbReference type="GO" id="GO:0006730">
    <property type="term" value="P:one-carbon metabolic process"/>
    <property type="evidence" value="ECO:0007669"/>
    <property type="project" value="UniProtKB-KW"/>
</dbReference>
<dbReference type="PANTHER" id="PTHR48069:SF3">
    <property type="entry name" value="DIHYDROFOLATE REDUCTASE"/>
    <property type="match status" value="1"/>
</dbReference>
<evidence type="ECO:0000256" key="5">
    <source>
        <dbReference type="ARBA" id="ARBA00022857"/>
    </source>
</evidence>
<dbReference type="RefSeq" id="WP_210681920.1">
    <property type="nucleotide sequence ID" value="NZ_JAGMWN010000004.1"/>
</dbReference>
<gene>
    <name evidence="11" type="ORF">KAJ83_09960</name>
</gene>
<dbReference type="GO" id="GO:0070401">
    <property type="term" value="F:NADP+ binding"/>
    <property type="evidence" value="ECO:0007669"/>
    <property type="project" value="UniProtKB-ARBA"/>
</dbReference>
<dbReference type="PRINTS" id="PR00070">
    <property type="entry name" value="DHFR"/>
</dbReference>
<keyword evidence="6 8" id="KW-0560">Oxidoreductase</keyword>
<keyword evidence="5 8" id="KW-0521">NADP</keyword>
<dbReference type="InterPro" id="IPR024072">
    <property type="entry name" value="DHFR-like_dom_sf"/>
</dbReference>
<dbReference type="Proteomes" id="UP000672602">
    <property type="component" value="Unassembled WGS sequence"/>
</dbReference>
<dbReference type="EMBL" id="JAGMWN010000004">
    <property type="protein sequence ID" value="MBP5857333.1"/>
    <property type="molecule type" value="Genomic_DNA"/>
</dbReference>
<evidence type="ECO:0000259" key="10">
    <source>
        <dbReference type="PROSITE" id="PS51330"/>
    </source>
</evidence>
<comment type="function">
    <text evidence="7 8">Key enzyme in folate metabolism. Catalyzes an essential reaction for de novo glycine and purine synthesis, and for DNA precursor synthesis.</text>
</comment>
<comment type="pathway">
    <text evidence="1 8">Cofactor biosynthesis; tetrahydrofolate biosynthesis; 5,6,7,8-tetrahydrofolate from 7,8-dihydrofolate: step 1/1.</text>
</comment>